<keyword evidence="1 3" id="KW-0474">Menaquinone biosynthesis</keyword>
<dbReference type="EC" id="4.2.99.20" evidence="3 4"/>
<gene>
    <name evidence="3 6" type="primary">menH</name>
    <name evidence="6" type="ORF">Ppb6_01684</name>
</gene>
<dbReference type="EMBL" id="LOMY01000063">
    <property type="protein sequence ID" value="OCQ53090.1"/>
    <property type="molecule type" value="Genomic_DNA"/>
</dbReference>
<feature type="domain" description="AB hydrolase-1" evidence="5">
    <location>
        <begin position="29"/>
        <end position="257"/>
    </location>
</feature>
<keyword evidence="2 3" id="KW-0456">Lyase</keyword>
<evidence type="ECO:0000256" key="2">
    <source>
        <dbReference type="ARBA" id="ARBA00023239"/>
    </source>
</evidence>
<dbReference type="Gene3D" id="3.40.50.1820">
    <property type="entry name" value="alpha/beta hydrolase"/>
    <property type="match status" value="1"/>
</dbReference>
<dbReference type="AlphaFoldDB" id="A0A1C0U585"/>
<dbReference type="STRING" id="286156.Ppb6_01684"/>
<dbReference type="HAMAP" id="MF_01660">
    <property type="entry name" value="MenH"/>
    <property type="match status" value="1"/>
</dbReference>
<dbReference type="SUPFAM" id="SSF53474">
    <property type="entry name" value="alpha/beta-Hydrolases"/>
    <property type="match status" value="1"/>
</dbReference>
<reference evidence="6 7" key="1">
    <citation type="submission" date="2015-12" db="EMBL/GenBank/DDBJ databases">
        <title>Genome comparisons provide insights into the role of secondary metabolites in the pathogenic phase of the Photorhabdus life cycle.</title>
        <authorList>
            <person name="Tobias N.J."/>
            <person name="Mishra B."/>
            <person name="Gupta D.K."/>
            <person name="Thines M."/>
            <person name="Stinear T.P."/>
            <person name="Bode H.B."/>
        </authorList>
    </citation>
    <scope>NUCLEOTIDE SEQUENCE [LARGE SCALE GENOMIC DNA]</scope>
    <source>
        <strain evidence="6 7">PB68.1</strain>
    </source>
</reference>
<comment type="caution">
    <text evidence="6">The sequence shown here is derived from an EMBL/GenBank/DDBJ whole genome shotgun (WGS) entry which is preliminary data.</text>
</comment>
<dbReference type="UniPathway" id="UPA01057">
    <property type="reaction ID" value="UER00900"/>
</dbReference>
<protein>
    <recommendedName>
        <fullName evidence="3 4">2-succinyl-6-hydroxy-2,4-cyclohexadiene-1-carboxylate synthase</fullName>
        <shortName evidence="3">SHCHC synthase</shortName>
        <ecNumber evidence="3 4">4.2.99.20</ecNumber>
    </recommendedName>
</protein>
<evidence type="ECO:0000256" key="1">
    <source>
        <dbReference type="ARBA" id="ARBA00022428"/>
    </source>
</evidence>
<accession>A0A1C0U585</accession>
<dbReference type="NCBIfam" id="TIGR03695">
    <property type="entry name" value="menH_SHCHC"/>
    <property type="match status" value="1"/>
</dbReference>
<evidence type="ECO:0000256" key="3">
    <source>
        <dbReference type="HAMAP-Rule" id="MF_01660"/>
    </source>
</evidence>
<dbReference type="NCBIfam" id="NF008340">
    <property type="entry name" value="PRK11126.1"/>
    <property type="match status" value="1"/>
</dbReference>
<dbReference type="RefSeq" id="WP_065822886.1">
    <property type="nucleotide sequence ID" value="NZ_LOMY01000063.1"/>
</dbReference>
<dbReference type="Proteomes" id="UP000093476">
    <property type="component" value="Unassembled WGS sequence"/>
</dbReference>
<dbReference type="UniPathway" id="UPA00079"/>
<comment type="subunit">
    <text evidence="3">Monomer.</text>
</comment>
<evidence type="ECO:0000313" key="7">
    <source>
        <dbReference type="Proteomes" id="UP000093476"/>
    </source>
</evidence>
<comment type="similarity">
    <text evidence="3">Belongs to the AB hydrolase superfamily. MenH family.</text>
</comment>
<comment type="pathway">
    <text evidence="3">Quinol/quinone metabolism; menaquinone biosynthesis.</text>
</comment>
<dbReference type="Pfam" id="PF12697">
    <property type="entry name" value="Abhydrolase_6"/>
    <property type="match status" value="1"/>
</dbReference>
<dbReference type="PATRIC" id="fig|286156.4.peg.1922"/>
<dbReference type="InterPro" id="IPR029058">
    <property type="entry name" value="AB_hydrolase_fold"/>
</dbReference>
<dbReference type="InterPro" id="IPR000073">
    <property type="entry name" value="AB_hydrolase_1"/>
</dbReference>
<organism evidence="6 7">
    <name type="scientific">Photorhabdus australis subsp. thailandensis</name>
    <dbReference type="NCBI Taxonomy" id="2805096"/>
    <lineage>
        <taxon>Bacteria</taxon>
        <taxon>Pseudomonadati</taxon>
        <taxon>Pseudomonadota</taxon>
        <taxon>Gammaproteobacteria</taxon>
        <taxon>Enterobacterales</taxon>
        <taxon>Morganellaceae</taxon>
        <taxon>Photorhabdus</taxon>
    </lineage>
</organism>
<sequence>MLTTAFKTGGYAVNLVCHKFNSRNNRPWLVWLHGLLGCGDEWLPLVKLCTQYPSLVIDLPGHGDSLEVQIEDFADMNRLLSETLREQQIKQYWLIGYSLGGRIAMNYACYGDIRGLCGLLVEGGNPGLLSQRERNDRLDYDRGWARRFRSQPIELVLSDWYQQEIFSDLLPEQRQQLIKVRSQNNGNCVADMLENTSLGHQPWLVPELQQLTLPFIYLCGENDKKFQQLAKRCALPLQTIPHVGHNAHRANATAFATAVNHFLSLFDYKEL</sequence>
<comment type="pathway">
    <text evidence="3">Quinol/quinone metabolism; 1,4-dihydroxy-2-naphthoate biosynthesis; 1,4-dihydroxy-2-naphthoate from chorismate: step 3/7.</text>
</comment>
<evidence type="ECO:0000256" key="4">
    <source>
        <dbReference type="NCBIfam" id="TIGR03695"/>
    </source>
</evidence>
<comment type="catalytic activity">
    <reaction evidence="3">
        <text>5-enolpyruvoyl-6-hydroxy-2-succinyl-cyclohex-3-ene-1-carboxylate = (1R,6R)-6-hydroxy-2-succinyl-cyclohexa-2,4-diene-1-carboxylate + pyruvate</text>
        <dbReference type="Rhea" id="RHEA:25597"/>
        <dbReference type="ChEBI" id="CHEBI:15361"/>
        <dbReference type="ChEBI" id="CHEBI:58689"/>
        <dbReference type="ChEBI" id="CHEBI:58818"/>
        <dbReference type="EC" id="4.2.99.20"/>
    </reaction>
</comment>
<comment type="function">
    <text evidence="3">Catalyzes a proton abstraction reaction that results in 2,5-elimination of pyruvate from 2-succinyl-5-enolpyruvyl-6-hydroxy-3-cyclohexene-1-carboxylate (SEPHCHC) and the formation of 2-succinyl-6-hydroxy-2,4-cyclohexadiene-1-carboxylate (SHCHC).</text>
</comment>
<evidence type="ECO:0000313" key="6">
    <source>
        <dbReference type="EMBL" id="OCQ53090.1"/>
    </source>
</evidence>
<name>A0A1C0U585_9GAMM</name>
<dbReference type="PANTHER" id="PTHR42916">
    <property type="entry name" value="2-SUCCINYL-5-ENOLPYRUVYL-6-HYDROXY-3-CYCLOHEXENE-1-CARBOXYLATE SYNTHASE"/>
    <property type="match status" value="1"/>
</dbReference>
<keyword evidence="7" id="KW-1185">Reference proteome</keyword>
<dbReference type="GO" id="GO:0009234">
    <property type="term" value="P:menaquinone biosynthetic process"/>
    <property type="evidence" value="ECO:0007669"/>
    <property type="project" value="UniProtKB-UniRule"/>
</dbReference>
<dbReference type="InterPro" id="IPR022485">
    <property type="entry name" value="SHCHC_synthase_MenH"/>
</dbReference>
<evidence type="ECO:0000259" key="5">
    <source>
        <dbReference type="Pfam" id="PF12697"/>
    </source>
</evidence>
<dbReference type="GO" id="GO:0070205">
    <property type="term" value="F:2-succinyl-6-hydroxy-2,4-cyclohexadiene-1-carboxylate synthase activity"/>
    <property type="evidence" value="ECO:0007669"/>
    <property type="project" value="UniProtKB-UniRule"/>
</dbReference>
<proteinExistence type="inferred from homology"/>
<dbReference type="PANTHER" id="PTHR42916:SF1">
    <property type="entry name" value="PROTEIN PHYLLO, CHLOROPLASTIC"/>
    <property type="match status" value="1"/>
</dbReference>